<evidence type="ECO:0000256" key="3">
    <source>
        <dbReference type="ARBA" id="ARBA00022692"/>
    </source>
</evidence>
<dbReference type="CDD" id="cd18774">
    <property type="entry name" value="PDC2_HK_sensor"/>
    <property type="match status" value="1"/>
</dbReference>
<keyword evidence="2" id="KW-1003">Cell membrane</keyword>
<evidence type="ECO:0000256" key="5">
    <source>
        <dbReference type="ARBA" id="ARBA00023136"/>
    </source>
</evidence>
<evidence type="ECO:0000313" key="12">
    <source>
        <dbReference type="Proteomes" id="UP000247555"/>
    </source>
</evidence>
<dbReference type="Gene3D" id="1.10.287.950">
    <property type="entry name" value="Methyl-accepting chemotaxis protein"/>
    <property type="match status" value="1"/>
</dbReference>
<dbReference type="FunFam" id="1.10.287.950:FF:000001">
    <property type="entry name" value="Methyl-accepting chemotaxis sensory transducer"/>
    <property type="match status" value="1"/>
</dbReference>
<keyword evidence="5 9" id="KW-0472">Membrane</keyword>
<gene>
    <name evidence="11" type="ORF">DFR34_10928</name>
</gene>
<protein>
    <submittedName>
        <fullName evidence="11">Methyl-accepting chemotaxis sensory transducer with Cache sensor</fullName>
    </submittedName>
</protein>
<dbReference type="InterPro" id="IPR004090">
    <property type="entry name" value="Chemotax_Me-accpt_rcpt"/>
</dbReference>
<dbReference type="Pfam" id="PF00015">
    <property type="entry name" value="MCPsignal"/>
    <property type="match status" value="1"/>
</dbReference>
<evidence type="ECO:0000259" key="10">
    <source>
        <dbReference type="PROSITE" id="PS50111"/>
    </source>
</evidence>
<dbReference type="GO" id="GO:0007165">
    <property type="term" value="P:signal transduction"/>
    <property type="evidence" value="ECO:0007669"/>
    <property type="project" value="UniProtKB-KW"/>
</dbReference>
<keyword evidence="6 8" id="KW-0807">Transducer</keyword>
<dbReference type="SMART" id="SM00283">
    <property type="entry name" value="MA"/>
    <property type="match status" value="1"/>
</dbReference>
<dbReference type="SMART" id="SM01049">
    <property type="entry name" value="Cache_2"/>
    <property type="match status" value="1"/>
</dbReference>
<dbReference type="PRINTS" id="PR00260">
    <property type="entry name" value="CHEMTRNSDUCR"/>
</dbReference>
<dbReference type="GO" id="GO:0005886">
    <property type="term" value="C:plasma membrane"/>
    <property type="evidence" value="ECO:0007669"/>
    <property type="project" value="UniProtKB-SubCell"/>
</dbReference>
<evidence type="ECO:0000256" key="2">
    <source>
        <dbReference type="ARBA" id="ARBA00022475"/>
    </source>
</evidence>
<comment type="caution">
    <text evidence="11">The sequence shown here is derived from an EMBL/GenBank/DDBJ whole genome shotgun (WGS) entry which is preliminary data.</text>
</comment>
<comment type="subcellular location">
    <subcellularLocation>
        <location evidence="1">Cell membrane</location>
        <topology evidence="1">Multi-pass membrane protein</topology>
    </subcellularLocation>
</comment>
<evidence type="ECO:0000256" key="8">
    <source>
        <dbReference type="PROSITE-ProRule" id="PRU00284"/>
    </source>
</evidence>
<dbReference type="CDD" id="cd11386">
    <property type="entry name" value="MCP_signal"/>
    <property type="match status" value="1"/>
</dbReference>
<keyword evidence="3 9" id="KW-0812">Transmembrane</keyword>
<comment type="similarity">
    <text evidence="7">Belongs to the methyl-accepting chemotaxis (MCP) protein family.</text>
</comment>
<name>A0A318KSW5_9NEIS</name>
<keyword evidence="4 9" id="KW-1133">Transmembrane helix</keyword>
<evidence type="ECO:0000256" key="7">
    <source>
        <dbReference type="ARBA" id="ARBA00029447"/>
    </source>
</evidence>
<dbReference type="GO" id="GO:0004888">
    <property type="term" value="F:transmembrane signaling receptor activity"/>
    <property type="evidence" value="ECO:0007669"/>
    <property type="project" value="InterPro"/>
</dbReference>
<feature type="transmembrane region" description="Helical" evidence="9">
    <location>
        <begin position="182"/>
        <end position="203"/>
    </location>
</feature>
<dbReference type="AlphaFoldDB" id="A0A318KSW5"/>
<dbReference type="EMBL" id="QJKI01000009">
    <property type="protein sequence ID" value="PXX78805.1"/>
    <property type="molecule type" value="Genomic_DNA"/>
</dbReference>
<dbReference type="Gene3D" id="3.30.450.20">
    <property type="entry name" value="PAS domain"/>
    <property type="match status" value="1"/>
</dbReference>
<evidence type="ECO:0000256" key="4">
    <source>
        <dbReference type="ARBA" id="ARBA00022989"/>
    </source>
</evidence>
<dbReference type="OrthoDB" id="8899037at2"/>
<feature type="transmembrane region" description="Helical" evidence="9">
    <location>
        <begin position="6"/>
        <end position="29"/>
    </location>
</feature>
<dbReference type="GO" id="GO:0006935">
    <property type="term" value="P:chemotaxis"/>
    <property type="evidence" value="ECO:0007669"/>
    <property type="project" value="InterPro"/>
</dbReference>
<proteinExistence type="inferred from homology"/>
<dbReference type="InterPro" id="IPR004089">
    <property type="entry name" value="MCPsignal_dom"/>
</dbReference>
<keyword evidence="12" id="KW-1185">Reference proteome</keyword>
<feature type="domain" description="Methyl-accepting transducer" evidence="10">
    <location>
        <begin position="264"/>
        <end position="500"/>
    </location>
</feature>
<evidence type="ECO:0000256" key="6">
    <source>
        <dbReference type="ARBA" id="ARBA00023224"/>
    </source>
</evidence>
<dbReference type="Proteomes" id="UP000247555">
    <property type="component" value="Unassembled WGS sequence"/>
</dbReference>
<organism evidence="11 12">
    <name type="scientific">Rivihabitans pingtungensis</name>
    <dbReference type="NCBI Taxonomy" id="1054498"/>
    <lineage>
        <taxon>Bacteria</taxon>
        <taxon>Pseudomonadati</taxon>
        <taxon>Pseudomonadota</taxon>
        <taxon>Betaproteobacteria</taxon>
        <taxon>Neisseriales</taxon>
        <taxon>Aquaspirillaceae</taxon>
        <taxon>Rivihabitans</taxon>
    </lineage>
</organism>
<accession>A0A318KSW5</accession>
<evidence type="ECO:0000313" key="11">
    <source>
        <dbReference type="EMBL" id="PXX78805.1"/>
    </source>
</evidence>
<dbReference type="InterPro" id="IPR033480">
    <property type="entry name" value="sCache_2"/>
</dbReference>
<evidence type="ECO:0000256" key="1">
    <source>
        <dbReference type="ARBA" id="ARBA00004651"/>
    </source>
</evidence>
<reference evidence="11 12" key="1">
    <citation type="submission" date="2018-05" db="EMBL/GenBank/DDBJ databases">
        <title>Genomic Encyclopedia of Type Strains, Phase IV (KMG-IV): sequencing the most valuable type-strain genomes for metagenomic binning, comparative biology and taxonomic classification.</title>
        <authorList>
            <person name="Goeker M."/>
        </authorList>
    </citation>
    <scope>NUCLEOTIDE SEQUENCE [LARGE SCALE GENOMIC DNA]</scope>
    <source>
        <strain evidence="11 12">DSM 29661</strain>
    </source>
</reference>
<dbReference type="PANTHER" id="PTHR32089">
    <property type="entry name" value="METHYL-ACCEPTING CHEMOTAXIS PROTEIN MCPB"/>
    <property type="match status" value="1"/>
</dbReference>
<dbReference type="SUPFAM" id="SSF58104">
    <property type="entry name" value="Methyl-accepting chemotaxis protein (MCP) signaling domain"/>
    <property type="match status" value="1"/>
</dbReference>
<dbReference type="PANTHER" id="PTHR32089:SF112">
    <property type="entry name" value="LYSOZYME-LIKE PROTEIN-RELATED"/>
    <property type="match status" value="1"/>
</dbReference>
<evidence type="ECO:0000256" key="9">
    <source>
        <dbReference type="SAM" id="Phobius"/>
    </source>
</evidence>
<sequence length="536" mass="57202">MKISHRLALIILCAATGFVILCAYSLYVVRDSMISERKAATEIHVRMAGNLIAQFQAAEKAGKLSREEAQRQAAQAIRGMRYQGDYMYLRSFSGLSIVHPDKRKEGKTDGGGTLSDGRTLMQGYRDVLANSDFGYVSLYTKRVNGNVDVPKINGVLKIADWDWIVGTGVFLDDIDAIFWKRVWQFLGIGVVVLSCVIGLAVWMSRSIYRVLGGEPAYAAQVAQAIAAGTLNQRIDGQASTDSLLGAMARMQEQLRSMVSLIQHNASQLNHSAHGINQQMVDMTDMANQASDAATSTTAAIQQLSNSVLHISDNAQRTQTQSARAATLAADGGALVNDAASHIQHVSEQLEQASSQIAALDQRAAEIGGIAGVIKDIADQTNLLALNAAIEAARAGEQGRGFAVVADEVRKLAERTTEATTQISSMIDAVQRDTREVVGSMGAAAPQVESSVGKAQSAARALEEIRAGAALTLDNIRDVANATQEQSAANQSVADHIERIASMVEHSARTAAQARQSATQLEALAGELNAAVARFQV</sequence>
<dbReference type="RefSeq" id="WP_110390727.1">
    <property type="nucleotide sequence ID" value="NZ_QJKI01000009.1"/>
</dbReference>
<dbReference type="PROSITE" id="PS50111">
    <property type="entry name" value="CHEMOTAXIS_TRANSDUC_2"/>
    <property type="match status" value="1"/>
</dbReference>
<dbReference type="Pfam" id="PF17200">
    <property type="entry name" value="sCache_2"/>
    <property type="match status" value="1"/>
</dbReference>